<sequence length="288" mass="32016">MTARTVARISDVDVQSLYPMNISFRYFGLEKFFESCAKTGLHNAEIWLCPQHFLINGQFSEDPSKLKALMREYGVQIKCLCGEQNNPKPNNMAARGELLVGNTRSYFRRVIDLAEAIGCPKVLVTPGWNYFDEKVDEARVRSIDMLRELSVYAHARGVTLVLESIWSKSSQIAPTIAQIANIKDAVNSDSLKLTLDLGAMSDAGETVDDWFSAFGSDIAHCHFVDGTPTGHMPWGHGNLAMRGILASFKKAGYKGGFSLEYVHPMSFQDPTGYLAETKALFEKCLQTI</sequence>
<evidence type="ECO:0000313" key="2">
    <source>
        <dbReference type="EMBL" id="RHD56791.1"/>
    </source>
</evidence>
<dbReference type="GO" id="GO:0016853">
    <property type="term" value="F:isomerase activity"/>
    <property type="evidence" value="ECO:0007669"/>
    <property type="project" value="UniProtKB-KW"/>
</dbReference>
<gene>
    <name evidence="2" type="ORF">DW787_04510</name>
</gene>
<dbReference type="InterPro" id="IPR013022">
    <property type="entry name" value="Xyl_isomerase-like_TIM-brl"/>
</dbReference>
<dbReference type="RefSeq" id="WP_118271785.1">
    <property type="nucleotide sequence ID" value="NZ_QSJI01000002.1"/>
</dbReference>
<dbReference type="Pfam" id="PF01261">
    <property type="entry name" value="AP_endonuc_2"/>
    <property type="match status" value="1"/>
</dbReference>
<evidence type="ECO:0000259" key="1">
    <source>
        <dbReference type="Pfam" id="PF01261"/>
    </source>
</evidence>
<dbReference type="Proteomes" id="UP000286050">
    <property type="component" value="Unassembled WGS sequence"/>
</dbReference>
<dbReference type="PANTHER" id="PTHR12110">
    <property type="entry name" value="HYDROXYPYRUVATE ISOMERASE"/>
    <property type="match status" value="1"/>
</dbReference>
<dbReference type="EMBL" id="QSJI01000002">
    <property type="protein sequence ID" value="RHD56791.1"/>
    <property type="molecule type" value="Genomic_DNA"/>
</dbReference>
<comment type="caution">
    <text evidence="2">The sequence shown here is derived from an EMBL/GenBank/DDBJ whole genome shotgun (WGS) entry which is preliminary data.</text>
</comment>
<keyword evidence="2" id="KW-0413">Isomerase</keyword>
<dbReference type="Gene3D" id="3.20.20.150">
    <property type="entry name" value="Divalent-metal-dependent TIM barrel enzymes"/>
    <property type="match status" value="1"/>
</dbReference>
<proteinExistence type="predicted"/>
<feature type="domain" description="Xylose isomerase-like TIM barrel" evidence="1">
    <location>
        <begin position="33"/>
        <end position="274"/>
    </location>
</feature>
<name>A0A414FZ11_9ACTN</name>
<reference evidence="2 3" key="1">
    <citation type="submission" date="2018-08" db="EMBL/GenBank/DDBJ databases">
        <title>A genome reference for cultivated species of the human gut microbiota.</title>
        <authorList>
            <person name="Zou Y."/>
            <person name="Xue W."/>
            <person name="Luo G."/>
        </authorList>
    </citation>
    <scope>NUCLEOTIDE SEQUENCE [LARGE SCALE GENOMIC DNA]</scope>
    <source>
        <strain evidence="2 3">AM30-5LB</strain>
    </source>
</reference>
<evidence type="ECO:0000313" key="3">
    <source>
        <dbReference type="Proteomes" id="UP000286050"/>
    </source>
</evidence>
<organism evidence="2 3">
    <name type="scientific">Collinsella intestinalis</name>
    <dbReference type="NCBI Taxonomy" id="147207"/>
    <lineage>
        <taxon>Bacteria</taxon>
        <taxon>Bacillati</taxon>
        <taxon>Actinomycetota</taxon>
        <taxon>Coriobacteriia</taxon>
        <taxon>Coriobacteriales</taxon>
        <taxon>Coriobacteriaceae</taxon>
        <taxon>Collinsella</taxon>
    </lineage>
</organism>
<dbReference type="AlphaFoldDB" id="A0A414FZ11"/>
<dbReference type="InterPro" id="IPR050312">
    <property type="entry name" value="IolE/XylAMocC-like"/>
</dbReference>
<accession>A0A414FZ11</accession>
<protein>
    <submittedName>
        <fullName evidence="2">Sugar phosphate isomerase/epimerase</fullName>
    </submittedName>
</protein>
<dbReference type="SUPFAM" id="SSF51658">
    <property type="entry name" value="Xylose isomerase-like"/>
    <property type="match status" value="1"/>
</dbReference>
<dbReference type="InterPro" id="IPR036237">
    <property type="entry name" value="Xyl_isomerase-like_sf"/>
</dbReference>